<proteinExistence type="predicted"/>
<dbReference type="EMBL" id="JBJQND010000012">
    <property type="protein sequence ID" value="KAL3859205.1"/>
    <property type="molecule type" value="Genomic_DNA"/>
</dbReference>
<name>A0ABD3VC73_SINWO</name>
<feature type="chain" id="PRO_5044790611" description="Chitin-binding type-2 domain-containing protein" evidence="1">
    <location>
        <begin position="23"/>
        <end position="248"/>
    </location>
</feature>
<reference evidence="3 4" key="1">
    <citation type="submission" date="2024-11" db="EMBL/GenBank/DDBJ databases">
        <title>Chromosome-level genome assembly of the freshwater bivalve Anodonta woodiana.</title>
        <authorList>
            <person name="Chen X."/>
        </authorList>
    </citation>
    <scope>NUCLEOTIDE SEQUENCE [LARGE SCALE GENOMIC DNA]</scope>
    <source>
        <strain evidence="3">MN2024</strain>
        <tissue evidence="3">Gills</tissue>
    </source>
</reference>
<accession>A0ABD3VC73</accession>
<dbReference type="Pfam" id="PF01607">
    <property type="entry name" value="CBM_14"/>
    <property type="match status" value="2"/>
</dbReference>
<keyword evidence="4" id="KW-1185">Reference proteome</keyword>
<dbReference type="InterPro" id="IPR002557">
    <property type="entry name" value="Chitin-bd_dom"/>
</dbReference>
<dbReference type="AlphaFoldDB" id="A0ABD3VC73"/>
<gene>
    <name evidence="3" type="ORF">ACJMK2_009434</name>
</gene>
<evidence type="ECO:0000313" key="3">
    <source>
        <dbReference type="EMBL" id="KAL3859205.1"/>
    </source>
</evidence>
<dbReference type="InterPro" id="IPR036508">
    <property type="entry name" value="Chitin-bd_dom_sf"/>
</dbReference>
<keyword evidence="1" id="KW-0732">Signal</keyword>
<dbReference type="PROSITE" id="PS50940">
    <property type="entry name" value="CHIT_BIND_II"/>
    <property type="match status" value="2"/>
</dbReference>
<dbReference type="SMART" id="SM00494">
    <property type="entry name" value="ChtBD2"/>
    <property type="match status" value="2"/>
</dbReference>
<sequence length="248" mass="28126">MNMYYTIIPYFVLLALYGIAFASSICQDSLFMEWKRESTDCSVFYLCIGNTAVKYTCPVNTVADVNKRACVPKKTGDDECTSSTIQLTVGETHSRNHDTVHTCKTGETKTHDKGCAKYFECIESENGSYVMEEQECPYPMLYDVTSGKCDGFQNVKCGNRPEPKDPCEYEANQCKGAMCTPCYVRYPSCANLPDGKNQWIGREWSPYYIICENGRVIAQAECPHSDIGYQIFEPYSKECVEFYLNNRA</sequence>
<evidence type="ECO:0000256" key="1">
    <source>
        <dbReference type="SAM" id="SignalP"/>
    </source>
</evidence>
<protein>
    <recommendedName>
        <fullName evidence="2">Chitin-binding type-2 domain-containing protein</fullName>
    </recommendedName>
</protein>
<feature type="domain" description="Chitin-binding type-2" evidence="2">
    <location>
        <begin position="100"/>
        <end position="159"/>
    </location>
</feature>
<dbReference type="Proteomes" id="UP001634394">
    <property type="component" value="Unassembled WGS sequence"/>
</dbReference>
<dbReference type="Gene3D" id="2.170.140.10">
    <property type="entry name" value="Chitin binding domain"/>
    <property type="match status" value="2"/>
</dbReference>
<dbReference type="SUPFAM" id="SSF57625">
    <property type="entry name" value="Invertebrate chitin-binding proteins"/>
    <property type="match status" value="2"/>
</dbReference>
<comment type="caution">
    <text evidence="3">The sequence shown here is derived from an EMBL/GenBank/DDBJ whole genome shotgun (WGS) entry which is preliminary data.</text>
</comment>
<evidence type="ECO:0000259" key="2">
    <source>
        <dbReference type="PROSITE" id="PS50940"/>
    </source>
</evidence>
<feature type="signal peptide" evidence="1">
    <location>
        <begin position="1"/>
        <end position="22"/>
    </location>
</feature>
<organism evidence="3 4">
    <name type="scientific">Sinanodonta woodiana</name>
    <name type="common">Chinese pond mussel</name>
    <name type="synonym">Anodonta woodiana</name>
    <dbReference type="NCBI Taxonomy" id="1069815"/>
    <lineage>
        <taxon>Eukaryota</taxon>
        <taxon>Metazoa</taxon>
        <taxon>Spiralia</taxon>
        <taxon>Lophotrochozoa</taxon>
        <taxon>Mollusca</taxon>
        <taxon>Bivalvia</taxon>
        <taxon>Autobranchia</taxon>
        <taxon>Heteroconchia</taxon>
        <taxon>Palaeoheterodonta</taxon>
        <taxon>Unionida</taxon>
        <taxon>Unionoidea</taxon>
        <taxon>Unionidae</taxon>
        <taxon>Unioninae</taxon>
        <taxon>Sinanodonta</taxon>
    </lineage>
</organism>
<evidence type="ECO:0000313" key="4">
    <source>
        <dbReference type="Proteomes" id="UP001634394"/>
    </source>
</evidence>
<feature type="domain" description="Chitin-binding type-2" evidence="2">
    <location>
        <begin position="23"/>
        <end position="82"/>
    </location>
</feature>